<reference evidence="3 4" key="1">
    <citation type="journal article" date="2023" name="Insect Mol. Biol.">
        <title>Genome sequencing provides insights into the evolution of gene families encoding plant cell wall-degrading enzymes in longhorned beetles.</title>
        <authorList>
            <person name="Shin N.R."/>
            <person name="Okamura Y."/>
            <person name="Kirsch R."/>
            <person name="Pauchet Y."/>
        </authorList>
    </citation>
    <scope>NUCLEOTIDE SEQUENCE [LARGE SCALE GENOMIC DNA]</scope>
    <source>
        <strain evidence="3">EAD_L_NR</strain>
    </source>
</reference>
<dbReference type="GO" id="GO:0016226">
    <property type="term" value="P:iron-sulfur cluster assembly"/>
    <property type="evidence" value="ECO:0007669"/>
    <property type="project" value="InterPro"/>
</dbReference>
<gene>
    <name evidence="3" type="ORF">NQ315_007062</name>
</gene>
<name>A0AAV8WDG9_9CUCU</name>
<dbReference type="Proteomes" id="UP001159042">
    <property type="component" value="Unassembled WGS sequence"/>
</dbReference>
<dbReference type="InterPro" id="IPR008011">
    <property type="entry name" value="Complex1_LYR_dom"/>
</dbReference>
<dbReference type="PANTHER" id="PTHR13166">
    <property type="entry name" value="PROTEIN C6ORF149"/>
    <property type="match status" value="1"/>
</dbReference>
<evidence type="ECO:0000256" key="1">
    <source>
        <dbReference type="ARBA" id="ARBA00009508"/>
    </source>
</evidence>
<protein>
    <recommendedName>
        <fullName evidence="2">Complex 1 LYR protein domain-containing protein</fullName>
    </recommendedName>
</protein>
<dbReference type="InterPro" id="IPR045297">
    <property type="entry name" value="Complex1_LYR_LYRM4"/>
</dbReference>
<dbReference type="Pfam" id="PF05347">
    <property type="entry name" value="Complex1_LYR"/>
    <property type="match status" value="1"/>
</dbReference>
<comment type="similarity">
    <text evidence="1">Belongs to the complex I LYR family.</text>
</comment>
<organism evidence="3 4">
    <name type="scientific">Exocentrus adspersus</name>
    <dbReference type="NCBI Taxonomy" id="1586481"/>
    <lineage>
        <taxon>Eukaryota</taxon>
        <taxon>Metazoa</taxon>
        <taxon>Ecdysozoa</taxon>
        <taxon>Arthropoda</taxon>
        <taxon>Hexapoda</taxon>
        <taxon>Insecta</taxon>
        <taxon>Pterygota</taxon>
        <taxon>Neoptera</taxon>
        <taxon>Endopterygota</taxon>
        <taxon>Coleoptera</taxon>
        <taxon>Polyphaga</taxon>
        <taxon>Cucujiformia</taxon>
        <taxon>Chrysomeloidea</taxon>
        <taxon>Cerambycidae</taxon>
        <taxon>Lamiinae</taxon>
        <taxon>Acanthocinini</taxon>
        <taxon>Exocentrus</taxon>
    </lineage>
</organism>
<accession>A0AAV8WDG9</accession>
<proteinExistence type="inferred from homology"/>
<dbReference type="GO" id="GO:1990221">
    <property type="term" value="C:L-cysteine desulfurase complex"/>
    <property type="evidence" value="ECO:0007669"/>
    <property type="project" value="TreeGrafter"/>
</dbReference>
<evidence type="ECO:0000313" key="3">
    <source>
        <dbReference type="EMBL" id="KAJ8924270.1"/>
    </source>
</evidence>
<evidence type="ECO:0000313" key="4">
    <source>
        <dbReference type="Proteomes" id="UP001159042"/>
    </source>
</evidence>
<feature type="domain" description="Complex 1 LYR protein" evidence="2">
    <location>
        <begin position="8"/>
        <end position="65"/>
    </location>
</feature>
<dbReference type="GO" id="GO:0005739">
    <property type="term" value="C:mitochondrion"/>
    <property type="evidence" value="ECO:0007669"/>
    <property type="project" value="TreeGrafter"/>
</dbReference>
<dbReference type="AlphaFoldDB" id="A0AAV8WDG9"/>
<comment type="caution">
    <text evidence="3">The sequence shown here is derived from an EMBL/GenBank/DDBJ whole genome shotgun (WGS) entry which is preliminary data.</text>
</comment>
<dbReference type="PANTHER" id="PTHR13166:SF7">
    <property type="entry name" value="LYR MOTIF-CONTAINING PROTEIN 4"/>
    <property type="match status" value="1"/>
</dbReference>
<dbReference type="InterPro" id="IPR051522">
    <property type="entry name" value="ISC_assembly_LYR"/>
</dbReference>
<keyword evidence="4" id="KW-1185">Reference proteome</keyword>
<evidence type="ECO:0000259" key="2">
    <source>
        <dbReference type="Pfam" id="PF05347"/>
    </source>
</evidence>
<dbReference type="CDD" id="cd20264">
    <property type="entry name" value="Complex1_LYR_LYRM4"/>
    <property type="match status" value="1"/>
</dbReference>
<dbReference type="EMBL" id="JANEYG010000003">
    <property type="protein sequence ID" value="KAJ8924270.1"/>
    <property type="molecule type" value="Genomic_DNA"/>
</dbReference>
<sequence>MIIMTSRQQILKLYKTMLRESQKFPSYNFKQYAVRRVHDAFKENRSLTDAKFIENQLKEAYRNLDIIKRQVIIGQLYSTEKLVIENIEKNKK</sequence>